<dbReference type="PANTHER" id="PTHR30413">
    <property type="entry name" value="INNER MEMBRANE TRANSPORT PERMEASE"/>
    <property type="match status" value="1"/>
</dbReference>
<evidence type="ECO:0000256" key="6">
    <source>
        <dbReference type="ARBA" id="ARBA00022692"/>
    </source>
</evidence>
<keyword evidence="9" id="KW-0625">Polysaccharide transport</keyword>
<dbReference type="InterPro" id="IPR047817">
    <property type="entry name" value="ABC2_TM_bact-type"/>
</dbReference>
<evidence type="ECO:0000256" key="1">
    <source>
        <dbReference type="ARBA" id="ARBA00004651"/>
    </source>
</evidence>
<evidence type="ECO:0000256" key="10">
    <source>
        <dbReference type="ARBA" id="ARBA00023136"/>
    </source>
</evidence>
<proteinExistence type="inferred from homology"/>
<keyword evidence="5" id="KW-0762">Sugar transport</keyword>
<dbReference type="Proteomes" id="UP001243420">
    <property type="component" value="Chromosome"/>
</dbReference>
<feature type="domain" description="ABC transmembrane type-2" evidence="12">
    <location>
        <begin position="38"/>
        <end position="259"/>
    </location>
</feature>
<keyword evidence="10 11" id="KW-0472">Membrane</keyword>
<dbReference type="Pfam" id="PF01061">
    <property type="entry name" value="ABC2_membrane"/>
    <property type="match status" value="1"/>
</dbReference>
<evidence type="ECO:0000256" key="4">
    <source>
        <dbReference type="ARBA" id="ARBA00022475"/>
    </source>
</evidence>
<feature type="transmembrane region" description="Helical" evidence="11">
    <location>
        <begin position="152"/>
        <end position="176"/>
    </location>
</feature>
<evidence type="ECO:0000256" key="8">
    <source>
        <dbReference type="ARBA" id="ARBA00022989"/>
    </source>
</evidence>
<evidence type="ECO:0000256" key="3">
    <source>
        <dbReference type="ARBA" id="ARBA00022448"/>
    </source>
</evidence>
<comment type="subcellular location">
    <subcellularLocation>
        <location evidence="11">Cell inner membrane</location>
        <topology evidence="11">Multi-pass membrane protein</topology>
    </subcellularLocation>
    <subcellularLocation>
        <location evidence="1">Cell membrane</location>
        <topology evidence="1">Multi-pass membrane protein</topology>
    </subcellularLocation>
</comment>
<keyword evidence="8 11" id="KW-1133">Transmembrane helix</keyword>
<feature type="transmembrane region" description="Helical" evidence="11">
    <location>
        <begin position="72"/>
        <end position="98"/>
    </location>
</feature>
<evidence type="ECO:0000256" key="5">
    <source>
        <dbReference type="ARBA" id="ARBA00022597"/>
    </source>
</evidence>
<feature type="transmembrane region" description="Helical" evidence="11">
    <location>
        <begin position="237"/>
        <end position="256"/>
    </location>
</feature>
<evidence type="ECO:0000256" key="9">
    <source>
        <dbReference type="ARBA" id="ARBA00023047"/>
    </source>
</evidence>
<dbReference type="RefSeq" id="WP_279967277.1">
    <property type="nucleotide sequence ID" value="NZ_CP122537.1"/>
</dbReference>
<keyword evidence="14" id="KW-1185">Reference proteome</keyword>
<evidence type="ECO:0000256" key="11">
    <source>
        <dbReference type="RuleBase" id="RU361157"/>
    </source>
</evidence>
<protein>
    <recommendedName>
        <fullName evidence="11">Transport permease protein</fullName>
    </recommendedName>
</protein>
<dbReference type="PRINTS" id="PR00164">
    <property type="entry name" value="ABC2TRNSPORT"/>
</dbReference>
<evidence type="ECO:0000256" key="2">
    <source>
        <dbReference type="ARBA" id="ARBA00007783"/>
    </source>
</evidence>
<accession>A0ABY8LFZ3</accession>
<evidence type="ECO:0000313" key="14">
    <source>
        <dbReference type="Proteomes" id="UP001243420"/>
    </source>
</evidence>
<keyword evidence="7" id="KW-0972">Capsule biogenesis/degradation</keyword>
<evidence type="ECO:0000313" key="13">
    <source>
        <dbReference type="EMBL" id="WGH80217.1"/>
    </source>
</evidence>
<keyword evidence="3 11" id="KW-0813">Transport</keyword>
<evidence type="ECO:0000256" key="7">
    <source>
        <dbReference type="ARBA" id="ARBA00022903"/>
    </source>
</evidence>
<dbReference type="PROSITE" id="PS51012">
    <property type="entry name" value="ABC_TM2"/>
    <property type="match status" value="1"/>
</dbReference>
<dbReference type="InterPro" id="IPR000412">
    <property type="entry name" value="ABC_2_transport"/>
</dbReference>
<keyword evidence="4 11" id="KW-1003">Cell membrane</keyword>
<feature type="transmembrane region" description="Helical" evidence="11">
    <location>
        <begin position="118"/>
        <end position="140"/>
    </location>
</feature>
<name>A0ABY8LFZ3_9RHOB</name>
<sequence length="266" mass="28618">MVDFPAPPAPRGRAPGAVRTVTALILREMATGYGRSPGGYLWAVLEPVAAIALLTAIFSLGFSAPALGRNFAIFYATGLLPFLMFTDLAGKVAASLTYSKALLSYPAVTFFDAMLARFLLNLVTQLTVGAVVLGGILLAFETGTAPDLPRILGAAGLVAALGFGLGAINCLLFTLVPLWQRVWSVATRPLFVLSGTLYVFEAVPQPWRDWLWYNPLIHAVGAMRAGFYPYYDAGYVSILYPLGLSLGLSVMALLFLRRHHHALLAR</sequence>
<reference evidence="13 14" key="1">
    <citation type="submission" date="2023-04" db="EMBL/GenBank/DDBJ databases">
        <title>Jannaschia ovalis sp. nov., a marine bacterium isolated from sea tidal flat.</title>
        <authorList>
            <person name="Kwon D.Y."/>
            <person name="Kim J.-J."/>
        </authorList>
    </citation>
    <scope>NUCLEOTIDE SEQUENCE [LARGE SCALE GENOMIC DNA]</scope>
    <source>
        <strain evidence="13 14">GRR-S6-38</strain>
    </source>
</reference>
<keyword evidence="6 11" id="KW-0812">Transmembrane</keyword>
<organism evidence="13 14">
    <name type="scientific">Jannaschia ovalis</name>
    <dbReference type="NCBI Taxonomy" id="3038773"/>
    <lineage>
        <taxon>Bacteria</taxon>
        <taxon>Pseudomonadati</taxon>
        <taxon>Pseudomonadota</taxon>
        <taxon>Alphaproteobacteria</taxon>
        <taxon>Rhodobacterales</taxon>
        <taxon>Roseobacteraceae</taxon>
        <taxon>Jannaschia</taxon>
    </lineage>
</organism>
<dbReference type="InterPro" id="IPR013525">
    <property type="entry name" value="ABC2_TM"/>
</dbReference>
<comment type="caution">
    <text evidence="11">Lacks conserved residue(s) required for the propagation of feature annotation.</text>
</comment>
<dbReference type="PANTHER" id="PTHR30413:SF10">
    <property type="entry name" value="CAPSULE POLYSACCHARIDE EXPORT INNER-MEMBRANE PROTEIN CTRC"/>
    <property type="match status" value="1"/>
</dbReference>
<comment type="similarity">
    <text evidence="2 11">Belongs to the ABC-2 integral membrane protein family.</text>
</comment>
<gene>
    <name evidence="13" type="ORF">P8627_08115</name>
</gene>
<feature type="transmembrane region" description="Helical" evidence="11">
    <location>
        <begin position="39"/>
        <end position="60"/>
    </location>
</feature>
<evidence type="ECO:0000259" key="12">
    <source>
        <dbReference type="PROSITE" id="PS51012"/>
    </source>
</evidence>
<dbReference type="EMBL" id="CP122537">
    <property type="protein sequence ID" value="WGH80217.1"/>
    <property type="molecule type" value="Genomic_DNA"/>
</dbReference>